<dbReference type="InterPro" id="IPR051200">
    <property type="entry name" value="Host-pathogen_enzymatic-act"/>
</dbReference>
<organism evidence="2 3">
    <name type="scientific">Microbacterium fluvii</name>
    <dbReference type="NCBI Taxonomy" id="415215"/>
    <lineage>
        <taxon>Bacteria</taxon>
        <taxon>Bacillati</taxon>
        <taxon>Actinomycetota</taxon>
        <taxon>Actinomycetes</taxon>
        <taxon>Micrococcales</taxon>
        <taxon>Microbacteriaceae</taxon>
        <taxon>Microbacterium</taxon>
    </lineage>
</organism>
<dbReference type="Gene3D" id="2.130.10.10">
    <property type="entry name" value="YVTN repeat-like/Quinoprotein amine dehydrogenase"/>
    <property type="match status" value="1"/>
</dbReference>
<keyword evidence="3" id="KW-1185">Reference proteome</keyword>
<dbReference type="Gene3D" id="2.60.40.2700">
    <property type="match status" value="2"/>
</dbReference>
<dbReference type="PANTHER" id="PTHR47197:SF3">
    <property type="entry name" value="DIHYDRO-HEME D1 DEHYDROGENASE"/>
    <property type="match status" value="1"/>
</dbReference>
<proteinExistence type="predicted"/>
<evidence type="ECO:0000313" key="3">
    <source>
        <dbReference type="Proteomes" id="UP001596507"/>
    </source>
</evidence>
<name>A0ABW2HHL0_9MICO</name>
<dbReference type="InterPro" id="IPR013783">
    <property type="entry name" value="Ig-like_fold"/>
</dbReference>
<dbReference type="SUPFAM" id="SSF51004">
    <property type="entry name" value="C-terminal (heme d1) domain of cytochrome cd1-nitrite reductase"/>
    <property type="match status" value="1"/>
</dbReference>
<dbReference type="InterPro" id="IPR015943">
    <property type="entry name" value="WD40/YVTN_repeat-like_dom_sf"/>
</dbReference>
<evidence type="ECO:0000256" key="1">
    <source>
        <dbReference type="SAM" id="SignalP"/>
    </source>
</evidence>
<dbReference type="InterPro" id="IPR011048">
    <property type="entry name" value="Haem_d1_sf"/>
</dbReference>
<accession>A0ABW2HHL0</accession>
<gene>
    <name evidence="2" type="ORF">ACFQRL_11100</name>
</gene>
<dbReference type="PANTHER" id="PTHR47197">
    <property type="entry name" value="PROTEIN NIRF"/>
    <property type="match status" value="1"/>
</dbReference>
<protein>
    <submittedName>
        <fullName evidence="2">Uncharacterized protein</fullName>
    </submittedName>
</protein>
<dbReference type="Gene3D" id="2.60.40.10">
    <property type="entry name" value="Immunoglobulins"/>
    <property type="match status" value="1"/>
</dbReference>
<feature type="signal peptide" evidence="1">
    <location>
        <begin position="1"/>
        <end position="32"/>
    </location>
</feature>
<dbReference type="Proteomes" id="UP001596507">
    <property type="component" value="Unassembled WGS sequence"/>
</dbReference>
<keyword evidence="1" id="KW-0732">Signal</keyword>
<dbReference type="EMBL" id="JBHTBE010000002">
    <property type="protein sequence ID" value="MFC7269508.1"/>
    <property type="molecule type" value="Genomic_DNA"/>
</dbReference>
<comment type="caution">
    <text evidence="2">The sequence shown here is derived from an EMBL/GenBank/DDBJ whole genome shotgun (WGS) entry which is preliminary data.</text>
</comment>
<feature type="chain" id="PRO_5046596737" evidence="1">
    <location>
        <begin position="33"/>
        <end position="964"/>
    </location>
</feature>
<reference evidence="3" key="1">
    <citation type="journal article" date="2019" name="Int. J. Syst. Evol. Microbiol.">
        <title>The Global Catalogue of Microorganisms (GCM) 10K type strain sequencing project: providing services to taxonomists for standard genome sequencing and annotation.</title>
        <authorList>
            <consortium name="The Broad Institute Genomics Platform"/>
            <consortium name="The Broad Institute Genome Sequencing Center for Infectious Disease"/>
            <person name="Wu L."/>
            <person name="Ma J."/>
        </authorList>
    </citation>
    <scope>NUCLEOTIDE SEQUENCE [LARGE SCALE GENOMIC DNA]</scope>
    <source>
        <strain evidence="3">CGMCC 1.15772</strain>
    </source>
</reference>
<dbReference type="RefSeq" id="WP_262874423.1">
    <property type="nucleotide sequence ID" value="NZ_BAABKW010000004.1"/>
</dbReference>
<evidence type="ECO:0000313" key="2">
    <source>
        <dbReference type="EMBL" id="MFC7269508.1"/>
    </source>
</evidence>
<sequence length="964" mass="96955">MNTTLRRRGRITAIAVTCAVGLTALTAVPASADTGTWLNGGATGATVGVADAVIVGDSIRLEGSGWTDGTDDSDADGSWIAVKLGAAGGVEADVLTTEPAAGKFVFPGAGSGTAAIWSGIVADDDGDFSVDIPFPTATNTSPALATAWAVGTTHHLQLLTGSMKAGGDVPRSVYVTFTVTGDTLAVTSGAGGRGAAAGTVVLTFAGAAGTFAANEALTAKVDGVDTAWTTGGTASATGALTSTTISYAPGALRAGVHEVAITGATTGTKTRTVTVLPTASYSSLTQASTGTLTLSNLPSGSSVAGVSFDGAPGITFSGLPATETDGVATASYSIPADTTLGTYPVTVTLANPAATFTLAGQKISPDATIFGDDAFTLTSNGTGIFQGLYQSAYSAEQDALYAAAASGTGTAEDGYLYKLDPDTLEVLASVHPKEVTDSNSVAGQAPYGVGVDDVNGTVWVSNTRTNSLAVYDADDLTLLKQFPSGTISHSRDLAYDPISDRVFVSSASEGTTGNGYISVFDGETFEKIQDIPTGARTEFSPVSVEIVDGVLYSPSLSSNKVAKIDTTTLEVTFLEISGINVGGRGASGIDYDADSDRLYIASQNGDELVIADATTGETLKEVPTGTGALNVEIDDVNDLVYVTNLSGGTVTVLDLDGTKVANLPIVRANHVTTDGAGTAYVVDKNTGNKVWKVTVNPDVASSTPTITGSAKVGSKLTASAGDWSEGATLAYQWNRDGVAISGATASTYTATAADAGKALSVTVTGSLEGHVTVSKTSAATAKVAAGTLASATPKISGTAKVGKTLTAAAGTWTSGTSLSYAWYADGKAISGKTAKTLVPSSSLVGKKITVKVTGKKSGYTTVTKTSAATAKVAKGTLATATPKIKGTAKAGKKLTVSAGTWTSGTKLSYQWYADGKKIKGKTGKSLTLTNSLVGDKITVKVTGTKSGYTTVTKTSKSTSKVAKR</sequence>